<sequence>MRQKRKIRNGSSLAVASVPVFQDMAIHDSDDPRSMPHNGDSLLAWRSAHARYISDNDSMIINPRVNNMDATAEQSVDEKTRTENMSREESDTAGYTPVAEVLPISIHAGQTEPITEEPRRQIRLLDSGIRFLYESPRPATGSDISELPPEYTEH</sequence>
<dbReference type="Proteomes" id="UP000218811">
    <property type="component" value="Unassembled WGS sequence"/>
</dbReference>
<feature type="region of interest" description="Disordered" evidence="1">
    <location>
        <begin position="135"/>
        <end position="154"/>
    </location>
</feature>
<name>A0A2H3JVG7_WOLCO</name>
<accession>A0A2H3JVG7</accession>
<dbReference type="EMBL" id="KB468113">
    <property type="protein sequence ID" value="PCH40704.1"/>
    <property type="molecule type" value="Genomic_DNA"/>
</dbReference>
<dbReference type="AlphaFoldDB" id="A0A2H3JVG7"/>
<evidence type="ECO:0000313" key="3">
    <source>
        <dbReference type="Proteomes" id="UP000218811"/>
    </source>
</evidence>
<feature type="region of interest" description="Disordered" evidence="1">
    <location>
        <begin position="66"/>
        <end position="97"/>
    </location>
</feature>
<feature type="compositionally biased region" description="Basic and acidic residues" evidence="1">
    <location>
        <begin position="76"/>
        <end position="90"/>
    </location>
</feature>
<reference evidence="2 3" key="1">
    <citation type="journal article" date="2012" name="Science">
        <title>The Paleozoic origin of enzymatic lignin decomposition reconstructed from 31 fungal genomes.</title>
        <authorList>
            <person name="Floudas D."/>
            <person name="Binder M."/>
            <person name="Riley R."/>
            <person name="Barry K."/>
            <person name="Blanchette R.A."/>
            <person name="Henrissat B."/>
            <person name="Martinez A.T."/>
            <person name="Otillar R."/>
            <person name="Spatafora J.W."/>
            <person name="Yadav J.S."/>
            <person name="Aerts A."/>
            <person name="Benoit I."/>
            <person name="Boyd A."/>
            <person name="Carlson A."/>
            <person name="Copeland A."/>
            <person name="Coutinho P.M."/>
            <person name="de Vries R.P."/>
            <person name="Ferreira P."/>
            <person name="Findley K."/>
            <person name="Foster B."/>
            <person name="Gaskell J."/>
            <person name="Glotzer D."/>
            <person name="Gorecki P."/>
            <person name="Heitman J."/>
            <person name="Hesse C."/>
            <person name="Hori C."/>
            <person name="Igarashi K."/>
            <person name="Jurgens J.A."/>
            <person name="Kallen N."/>
            <person name="Kersten P."/>
            <person name="Kohler A."/>
            <person name="Kuees U."/>
            <person name="Kumar T.K.A."/>
            <person name="Kuo A."/>
            <person name="LaButti K."/>
            <person name="Larrondo L.F."/>
            <person name="Lindquist E."/>
            <person name="Ling A."/>
            <person name="Lombard V."/>
            <person name="Lucas S."/>
            <person name="Lundell T."/>
            <person name="Martin R."/>
            <person name="McLaughlin D.J."/>
            <person name="Morgenstern I."/>
            <person name="Morin E."/>
            <person name="Murat C."/>
            <person name="Nagy L.G."/>
            <person name="Nolan M."/>
            <person name="Ohm R.A."/>
            <person name="Patyshakuliyeva A."/>
            <person name="Rokas A."/>
            <person name="Ruiz-Duenas F.J."/>
            <person name="Sabat G."/>
            <person name="Salamov A."/>
            <person name="Samejima M."/>
            <person name="Schmutz J."/>
            <person name="Slot J.C."/>
            <person name="St John F."/>
            <person name="Stenlid J."/>
            <person name="Sun H."/>
            <person name="Sun S."/>
            <person name="Syed K."/>
            <person name="Tsang A."/>
            <person name="Wiebenga A."/>
            <person name="Young D."/>
            <person name="Pisabarro A."/>
            <person name="Eastwood D.C."/>
            <person name="Martin F."/>
            <person name="Cullen D."/>
            <person name="Grigoriev I.V."/>
            <person name="Hibbett D.S."/>
        </authorList>
    </citation>
    <scope>NUCLEOTIDE SEQUENCE [LARGE SCALE GENOMIC DNA]</scope>
    <source>
        <strain evidence="2 3">MD-104</strain>
    </source>
</reference>
<gene>
    <name evidence="2" type="ORF">WOLCODRAFT_162474</name>
</gene>
<proteinExistence type="predicted"/>
<evidence type="ECO:0000313" key="2">
    <source>
        <dbReference type="EMBL" id="PCH40704.1"/>
    </source>
</evidence>
<evidence type="ECO:0000256" key="1">
    <source>
        <dbReference type="SAM" id="MobiDB-lite"/>
    </source>
</evidence>
<protein>
    <submittedName>
        <fullName evidence="2">Uncharacterized protein</fullName>
    </submittedName>
</protein>
<organism evidence="2 3">
    <name type="scientific">Wolfiporia cocos (strain MD-104)</name>
    <name type="common">Brown rot fungus</name>
    <dbReference type="NCBI Taxonomy" id="742152"/>
    <lineage>
        <taxon>Eukaryota</taxon>
        <taxon>Fungi</taxon>
        <taxon>Dikarya</taxon>
        <taxon>Basidiomycota</taxon>
        <taxon>Agaricomycotina</taxon>
        <taxon>Agaricomycetes</taxon>
        <taxon>Polyporales</taxon>
        <taxon>Phaeolaceae</taxon>
        <taxon>Wolfiporia</taxon>
    </lineage>
</organism>
<keyword evidence="3" id="KW-1185">Reference proteome</keyword>